<sequence>MKKGVFIGIALLIALAGYGVWEYHLRPTRILFVNFRDWQVASHVDAGDNFFLRIDRIDTDEISLATLRKYDVVYLFGMGLRLSEEQRDAVIEAGRRGVSIFTYASNTQEDDMSTVDPLSAETMQAYMANQSTENMAALLRYSRAYLHGRSFGVGDVPELVVLPGEYFSHPDLDKVYEEYAAYELAYAELPQYHPEGKKVLMMTSNIGMEDESGSLPYRAVLRALEAQGMRVYALSGMRNRLAYAQKVQPDALVLFAHGRFAMGQPHESEKLLEELNVPLFAPLLVREKKEEWIRSQQGMSGGLMGQSIAAPEIDGAIAPFAVGALSENEQGFQVFVPIQERVDRFARTVHNYVSLQDTPVEEKRLAVVYFKGPGQNAMVAGGLEVAPSLLHFLRSLKEAGYTTGPLPETVEEFARIVNTKGIRPGPYAEGTIAQLQEMDIPRIHVDSLTAWMGTALPEELRASVEERYGPPPGDYLIREDSLLTLPAISFGNIVLLPQLMPALGDDDFSLIHGAEVAPPYPYIATYLWARKGHRADALVHFGTHGSLEFTPWKQAPLSSYDWPDILMGELPHYYYYTINNIGEAIIAKRRTYAGIVSHLTPPFRRAELYGGFQDLHRMVHDYELVEDAGHESALSDELEGMILSLVEELGLHRDLSFPDDFISVMDADDIIDEVHRYLHEVEAEVITEGLYTLGKPYTQEQVERTVVEMFGENLAHGKFRHARAIGQITEDLREDLHWFEENFLDAARDDVTSFFAGKEFTLLSSHERRRLAYLQEVIPSDASEPADLMADMIAMGTQTESDERCDLSPEELSRILTSLLADKTHRSIVHSLEDSERYERLRSMISPENLQRARRMSRVIPPMADAVAFMETPEGLSLMRYMDSPKRRQNVLALVSDSARDAEVEQYRLKQNKKRVQRLNRAEELFLSLVRQEYSPQMWKDSSLSALENSDTLLAIFISLDTLSGAEVYLSSSLQMLADQDAVVSLLQQRQRELQQIREARREKYGEEKNALEYLAGLEEEIPRVAYALQESSAIEMERMLNALSGGFSPPSTGGDAVHNPRAVPTGRNLYGIDAETTPGLAAWNAGTALADQLIAAEKSRTGGYPRKAAFTLWGGEFVRDRGITIAQILSLLGVEPVRSSTGRVTDVRLISSEELGRPRIDVVVQTSGQFRDIAASRLFLIDQAVQLAAAAEDDVYPNYVRKATVEAERALMEEGYSPRKAREFSTARIFGGVNGNYGTGIQGLVESGDRWDSDTVIADQYLQNMGAVYTQNNWGEFHTGLFSAALTHTDVLVQSRSSNTTGPLSLDHNYEFMGGLNTAITRVTGEEAQGYFTDVRNPNRHRMVDAKEAIWTEARSTILNPNYITPLLEGGASSAEVFAETVRNTFGWNATKASVIDEELWEEYYETLIEDHHDLGIRDFFEEVNPYALQEVTAVMLETVRKEMWDADSAVIQELADIHVSLVAEHDAGCSGFVCDNPLLQEMISETVSQEKRTSYAENIAAVRNPRGESLSADNSVRLEKETLTDTLQRIVQDNRPVIMGIGVILLMLIVPCIVQRRM</sequence>
<dbReference type="RefSeq" id="WP_022637291.1">
    <property type="nucleotide sequence ID" value="NZ_ASJR01000016.1"/>
</dbReference>
<evidence type="ECO:0000259" key="2">
    <source>
        <dbReference type="Pfam" id="PF02514"/>
    </source>
</evidence>
<feature type="transmembrane region" description="Helical" evidence="1">
    <location>
        <begin position="1539"/>
        <end position="1556"/>
    </location>
</feature>
<keyword evidence="4" id="KW-1185">Reference proteome</keyword>
<keyword evidence="1" id="KW-0472">Membrane</keyword>
<accession>U7D408</accession>
<keyword evidence="1" id="KW-1133">Transmembrane helix</keyword>
<comment type="caution">
    <text evidence="3">The sequence shown here is derived from an EMBL/GenBank/DDBJ whole genome shotgun (WGS) entry which is preliminary data.</text>
</comment>
<dbReference type="Pfam" id="PF02514">
    <property type="entry name" value="CobN-Mg_chel"/>
    <property type="match status" value="1"/>
</dbReference>
<proteinExistence type="predicted"/>
<evidence type="ECO:0000256" key="1">
    <source>
        <dbReference type="SAM" id="Phobius"/>
    </source>
</evidence>
<dbReference type="InterPro" id="IPR003672">
    <property type="entry name" value="CobN/Mg_chltase"/>
</dbReference>
<dbReference type="OrthoDB" id="9757976at2"/>
<dbReference type="eggNOG" id="COG1429">
    <property type="taxonomic scope" value="Bacteria"/>
</dbReference>
<evidence type="ECO:0000313" key="4">
    <source>
        <dbReference type="Proteomes" id="UP000017148"/>
    </source>
</evidence>
<feature type="domain" description="CobN/magnesium chelatase" evidence="2">
    <location>
        <begin position="125"/>
        <end position="1451"/>
    </location>
</feature>
<reference evidence="3 4" key="1">
    <citation type="journal article" date="2013" name="Environ. Microbiol.">
        <title>Genome analysis of Chitinivibrio alkaliphilus gen. nov., sp. nov., a novel extremely haloalkaliphilic anaerobic chitinolytic bacterium from the candidate phylum Termite Group 3.</title>
        <authorList>
            <person name="Sorokin D.Y."/>
            <person name="Gumerov V.M."/>
            <person name="Rakitin A.L."/>
            <person name="Beletsky A.V."/>
            <person name="Damste J.S."/>
            <person name="Muyzer G."/>
            <person name="Mardanov A.V."/>
            <person name="Ravin N.V."/>
        </authorList>
    </citation>
    <scope>NUCLEOTIDE SEQUENCE [LARGE SCALE GENOMIC DNA]</scope>
    <source>
        <strain evidence="3 4">ACht1</strain>
    </source>
</reference>
<evidence type="ECO:0000313" key="3">
    <source>
        <dbReference type="EMBL" id="ERP31244.1"/>
    </source>
</evidence>
<dbReference type="PATRIC" id="fig|1313304.3.peg.1773"/>
<gene>
    <name evidence="3" type="ORF">CALK_1861</name>
</gene>
<dbReference type="EMBL" id="ASJR01000016">
    <property type="protein sequence ID" value="ERP31244.1"/>
    <property type="molecule type" value="Genomic_DNA"/>
</dbReference>
<dbReference type="PANTHER" id="PTHR44119">
    <property type="entry name" value="MAGNESIUM-CHELATASE SUBUNIT CHLH, CHLOROPLASTIC"/>
    <property type="match status" value="1"/>
</dbReference>
<organism evidence="3 4">
    <name type="scientific">Chitinivibrio alkaliphilus ACht1</name>
    <dbReference type="NCBI Taxonomy" id="1313304"/>
    <lineage>
        <taxon>Bacteria</taxon>
        <taxon>Pseudomonadati</taxon>
        <taxon>Fibrobacterota</taxon>
        <taxon>Chitinivibrionia</taxon>
        <taxon>Chitinivibrionales</taxon>
        <taxon>Chitinivibrionaceae</taxon>
        <taxon>Chitinivibrio</taxon>
    </lineage>
</organism>
<keyword evidence="1" id="KW-0812">Transmembrane</keyword>
<name>U7D408_9BACT</name>
<dbReference type="Proteomes" id="UP000017148">
    <property type="component" value="Unassembled WGS sequence"/>
</dbReference>
<dbReference type="STRING" id="1313304.CALK_1861"/>
<protein>
    <submittedName>
        <fullName evidence="3">CobN/magnesium chelatase</fullName>
    </submittedName>
</protein>
<dbReference type="PANTHER" id="PTHR44119:SF1">
    <property type="entry name" value="MAGNESIUM-CHELATASE SUBUNIT CHLH, CHLOROPLASTIC"/>
    <property type="match status" value="1"/>
</dbReference>